<dbReference type="Gene3D" id="1.10.3720.10">
    <property type="entry name" value="MetI-like"/>
    <property type="match status" value="1"/>
</dbReference>
<dbReference type="PROSITE" id="PS50928">
    <property type="entry name" value="ABC_TM1"/>
    <property type="match status" value="1"/>
</dbReference>
<gene>
    <name evidence="9" type="ORF">EYB31_01615</name>
</gene>
<sequence>MYKRRILDGGRIFDICNVLFMLLLVIVTIYPLYYMGIVSISAGDAVNRGEVYFLPKGLNLQAYDVIMKDPAILRSYANTLFYTSAGVVINLIMTALCAYPLSRGHLYGRGLISLFVIFTMFFDSGLIPRYMVVHSLHMVNTVWAILIPTAINVFNMILMRTFFENIPDSLHESATVDGAGEFRILVRVVLPLSLPVMATMFLFYAVAHWNSFFPALIYLNEKNLYPMQIILRNIVIAGDMASQTTSAGAEELAVMSLNIKYATVYVAILPVLVLYPFVQKYFVQGAMVGSVKG</sequence>
<dbReference type="GO" id="GO:0055085">
    <property type="term" value="P:transmembrane transport"/>
    <property type="evidence" value="ECO:0007669"/>
    <property type="project" value="InterPro"/>
</dbReference>
<feature type="transmembrane region" description="Helical" evidence="7">
    <location>
        <begin position="12"/>
        <end position="33"/>
    </location>
</feature>
<dbReference type="CDD" id="cd06261">
    <property type="entry name" value="TM_PBP2"/>
    <property type="match status" value="1"/>
</dbReference>
<evidence type="ECO:0000313" key="9">
    <source>
        <dbReference type="EMBL" id="TBL81720.1"/>
    </source>
</evidence>
<dbReference type="GO" id="GO:0005886">
    <property type="term" value="C:plasma membrane"/>
    <property type="evidence" value="ECO:0007669"/>
    <property type="project" value="UniProtKB-SubCell"/>
</dbReference>
<keyword evidence="10" id="KW-1185">Reference proteome</keyword>
<proteinExistence type="inferred from homology"/>
<dbReference type="InterPro" id="IPR035906">
    <property type="entry name" value="MetI-like_sf"/>
</dbReference>
<name>A0A4Q9DZX9_9BACL</name>
<dbReference type="InterPro" id="IPR000515">
    <property type="entry name" value="MetI-like"/>
</dbReference>
<feature type="transmembrane region" description="Helical" evidence="7">
    <location>
        <begin position="143"/>
        <end position="163"/>
    </location>
</feature>
<keyword evidence="2 7" id="KW-0813">Transport</keyword>
<comment type="subcellular location">
    <subcellularLocation>
        <location evidence="1 7">Cell membrane</location>
        <topology evidence="1 7">Multi-pass membrane protein</topology>
    </subcellularLocation>
</comment>
<protein>
    <submittedName>
        <fullName evidence="9">Carbohydrate ABC transporter permease</fullName>
    </submittedName>
</protein>
<accession>A0A4Q9DZX9</accession>
<evidence type="ECO:0000259" key="8">
    <source>
        <dbReference type="PROSITE" id="PS50928"/>
    </source>
</evidence>
<dbReference type="Pfam" id="PF00528">
    <property type="entry name" value="BPD_transp_1"/>
    <property type="match status" value="1"/>
</dbReference>
<evidence type="ECO:0000313" key="10">
    <source>
        <dbReference type="Proteomes" id="UP000293142"/>
    </source>
</evidence>
<evidence type="ECO:0000256" key="1">
    <source>
        <dbReference type="ARBA" id="ARBA00004651"/>
    </source>
</evidence>
<comment type="similarity">
    <text evidence="7">Belongs to the binding-protein-dependent transport system permease family.</text>
</comment>
<evidence type="ECO:0000256" key="7">
    <source>
        <dbReference type="RuleBase" id="RU363032"/>
    </source>
</evidence>
<dbReference type="OrthoDB" id="9810086at2"/>
<keyword evidence="4 7" id="KW-0812">Transmembrane</keyword>
<keyword evidence="5 7" id="KW-1133">Transmembrane helix</keyword>
<feature type="transmembrane region" description="Helical" evidence="7">
    <location>
        <begin position="111"/>
        <end position="131"/>
    </location>
</feature>
<dbReference type="RefSeq" id="WP_131011507.1">
    <property type="nucleotide sequence ID" value="NZ_SIRE01000002.1"/>
</dbReference>
<dbReference type="PANTHER" id="PTHR43744:SF9">
    <property type="entry name" value="POLYGALACTURONAN_RHAMNOGALACTURONAN TRANSPORT SYSTEM PERMEASE PROTEIN YTCP"/>
    <property type="match status" value="1"/>
</dbReference>
<dbReference type="PANTHER" id="PTHR43744">
    <property type="entry name" value="ABC TRANSPORTER PERMEASE PROTEIN MG189-RELATED-RELATED"/>
    <property type="match status" value="1"/>
</dbReference>
<evidence type="ECO:0000256" key="6">
    <source>
        <dbReference type="ARBA" id="ARBA00023136"/>
    </source>
</evidence>
<dbReference type="EMBL" id="SIRE01000002">
    <property type="protein sequence ID" value="TBL81720.1"/>
    <property type="molecule type" value="Genomic_DNA"/>
</dbReference>
<dbReference type="SUPFAM" id="SSF161098">
    <property type="entry name" value="MetI-like"/>
    <property type="match status" value="1"/>
</dbReference>
<evidence type="ECO:0000256" key="4">
    <source>
        <dbReference type="ARBA" id="ARBA00022692"/>
    </source>
</evidence>
<dbReference type="Proteomes" id="UP000293142">
    <property type="component" value="Unassembled WGS sequence"/>
</dbReference>
<organism evidence="9 10">
    <name type="scientific">Paenibacillus thalictri</name>
    <dbReference type="NCBI Taxonomy" id="2527873"/>
    <lineage>
        <taxon>Bacteria</taxon>
        <taxon>Bacillati</taxon>
        <taxon>Bacillota</taxon>
        <taxon>Bacilli</taxon>
        <taxon>Bacillales</taxon>
        <taxon>Paenibacillaceae</taxon>
        <taxon>Paenibacillus</taxon>
    </lineage>
</organism>
<feature type="domain" description="ABC transmembrane type-1" evidence="8">
    <location>
        <begin position="76"/>
        <end position="278"/>
    </location>
</feature>
<evidence type="ECO:0000256" key="2">
    <source>
        <dbReference type="ARBA" id="ARBA00022448"/>
    </source>
</evidence>
<reference evidence="9 10" key="1">
    <citation type="submission" date="2019-02" db="EMBL/GenBank/DDBJ databases">
        <title>Paenibacillus sp. nov., isolated from surface-sterilized tissue of Thalictrum simplex L.</title>
        <authorList>
            <person name="Tuo L."/>
        </authorList>
    </citation>
    <scope>NUCLEOTIDE SEQUENCE [LARGE SCALE GENOMIC DNA]</scope>
    <source>
        <strain evidence="9 10">N2SHLJ1</strain>
    </source>
</reference>
<feature type="transmembrane region" description="Helical" evidence="7">
    <location>
        <begin position="184"/>
        <end position="206"/>
    </location>
</feature>
<keyword evidence="6 7" id="KW-0472">Membrane</keyword>
<feature type="transmembrane region" description="Helical" evidence="7">
    <location>
        <begin position="80"/>
        <end position="99"/>
    </location>
</feature>
<comment type="caution">
    <text evidence="9">The sequence shown here is derived from an EMBL/GenBank/DDBJ whole genome shotgun (WGS) entry which is preliminary data.</text>
</comment>
<keyword evidence="3" id="KW-1003">Cell membrane</keyword>
<evidence type="ECO:0000256" key="3">
    <source>
        <dbReference type="ARBA" id="ARBA00022475"/>
    </source>
</evidence>
<feature type="transmembrane region" description="Helical" evidence="7">
    <location>
        <begin position="259"/>
        <end position="278"/>
    </location>
</feature>
<dbReference type="AlphaFoldDB" id="A0A4Q9DZX9"/>
<evidence type="ECO:0000256" key="5">
    <source>
        <dbReference type="ARBA" id="ARBA00022989"/>
    </source>
</evidence>